<dbReference type="EMBL" id="JAAZBX010000007">
    <property type="protein sequence ID" value="NLD25497.1"/>
    <property type="molecule type" value="Genomic_DNA"/>
</dbReference>
<accession>A0A847CZA3</accession>
<reference evidence="1 2" key="1">
    <citation type="journal article" date="2020" name="Biotechnol. Biofuels">
        <title>New insights from the biogas microbiome by comprehensive genome-resolved metagenomics of nearly 1600 species originating from multiple anaerobic digesters.</title>
        <authorList>
            <person name="Campanaro S."/>
            <person name="Treu L."/>
            <person name="Rodriguez-R L.M."/>
            <person name="Kovalovszki A."/>
            <person name="Ziels R.M."/>
            <person name="Maus I."/>
            <person name="Zhu X."/>
            <person name="Kougias P.G."/>
            <person name="Basile A."/>
            <person name="Luo G."/>
            <person name="Schluter A."/>
            <person name="Konstantinidis K.T."/>
            <person name="Angelidaki I."/>
        </authorList>
    </citation>
    <scope>NUCLEOTIDE SEQUENCE [LARGE SCALE GENOMIC DNA]</scope>
    <source>
        <strain evidence="1">AS06rmzACSIP_65</strain>
    </source>
</reference>
<proteinExistence type="predicted"/>
<gene>
    <name evidence="1" type="ORF">GX656_02555</name>
</gene>
<name>A0A847CZA3_9BACT</name>
<evidence type="ECO:0000313" key="1">
    <source>
        <dbReference type="EMBL" id="NLD25497.1"/>
    </source>
</evidence>
<dbReference type="Gene3D" id="1.20.58.1000">
    <property type="entry name" value="Metal-sensitive repressor, helix protomer"/>
    <property type="match status" value="1"/>
</dbReference>
<dbReference type="AlphaFoldDB" id="A0A847CZA3"/>
<dbReference type="GO" id="GO:0046872">
    <property type="term" value="F:metal ion binding"/>
    <property type="evidence" value="ECO:0007669"/>
    <property type="project" value="InterPro"/>
</dbReference>
<dbReference type="Proteomes" id="UP000545876">
    <property type="component" value="Unassembled WGS sequence"/>
</dbReference>
<organism evidence="1 2">
    <name type="scientific">Candidatus Dojkabacteria bacterium</name>
    <dbReference type="NCBI Taxonomy" id="2099670"/>
    <lineage>
        <taxon>Bacteria</taxon>
        <taxon>Candidatus Dojkabacteria</taxon>
    </lineage>
</organism>
<dbReference type="GO" id="GO:0003677">
    <property type="term" value="F:DNA binding"/>
    <property type="evidence" value="ECO:0007669"/>
    <property type="project" value="InterPro"/>
</dbReference>
<protein>
    <submittedName>
        <fullName evidence="1">Metal-sensitive transcriptional regulator</fullName>
    </submittedName>
</protein>
<dbReference type="InterPro" id="IPR038390">
    <property type="entry name" value="Metal_Tscrpt_repr_sf"/>
</dbReference>
<dbReference type="Pfam" id="PF02583">
    <property type="entry name" value="Trns_repr_metal"/>
    <property type="match status" value="1"/>
</dbReference>
<dbReference type="GO" id="GO:0045892">
    <property type="term" value="P:negative regulation of DNA-templated transcription"/>
    <property type="evidence" value="ECO:0007669"/>
    <property type="project" value="UniProtKB-ARBA"/>
</dbReference>
<dbReference type="InterPro" id="IPR003735">
    <property type="entry name" value="Metal_Tscrpt_repr"/>
</dbReference>
<comment type="caution">
    <text evidence="1">The sequence shown here is derived from an EMBL/GenBank/DDBJ whole genome shotgun (WGS) entry which is preliminary data.</text>
</comment>
<evidence type="ECO:0000313" key="2">
    <source>
        <dbReference type="Proteomes" id="UP000545876"/>
    </source>
</evidence>
<sequence length="73" mass="8427">MRYPIKIQNRIKRVEGQVSGVKNMILKGESDNRVMTQLQACISSLESLKTELIKQQMKESMLEDIKETLGMKE</sequence>